<proteinExistence type="predicted"/>
<evidence type="ECO:0000256" key="1">
    <source>
        <dbReference type="SAM" id="Phobius"/>
    </source>
</evidence>
<reference evidence="2 3" key="1">
    <citation type="journal article" date="2019" name="Int. J. Syst. Evol. Microbiol.">
        <title>The Global Catalogue of Microorganisms (GCM) 10K type strain sequencing project: providing services to taxonomists for standard genome sequencing and annotation.</title>
        <authorList>
            <consortium name="The Broad Institute Genomics Platform"/>
            <consortium name="The Broad Institute Genome Sequencing Center for Infectious Disease"/>
            <person name="Wu L."/>
            <person name="Ma J."/>
        </authorList>
    </citation>
    <scope>NUCLEOTIDE SEQUENCE [LARGE SCALE GENOMIC DNA]</scope>
    <source>
        <strain evidence="2 3">JCM 13595</strain>
    </source>
</reference>
<keyword evidence="1" id="KW-1133">Transmembrane helix</keyword>
<evidence type="ECO:0000313" key="3">
    <source>
        <dbReference type="Proteomes" id="UP001501461"/>
    </source>
</evidence>
<comment type="caution">
    <text evidence="2">The sequence shown here is derived from an EMBL/GenBank/DDBJ whole genome shotgun (WGS) entry which is preliminary data.</text>
</comment>
<feature type="transmembrane region" description="Helical" evidence="1">
    <location>
        <begin position="26"/>
        <end position="46"/>
    </location>
</feature>
<feature type="transmembrane region" description="Helical" evidence="1">
    <location>
        <begin position="124"/>
        <end position="146"/>
    </location>
</feature>
<protein>
    <submittedName>
        <fullName evidence="2">Uncharacterized protein</fullName>
    </submittedName>
</protein>
<feature type="transmembrane region" description="Helical" evidence="1">
    <location>
        <begin position="58"/>
        <end position="76"/>
    </location>
</feature>
<name>A0ABN2U0P8_9MICC</name>
<keyword evidence="1" id="KW-0472">Membrane</keyword>
<keyword evidence="3" id="KW-1185">Reference proteome</keyword>
<sequence length="177" mass="18732">MQINVSNSPELGSAPKPSNRSNRLGIGWILLAVGVGIVTGGLGTIMHLSSFWTGSFGLPWGVAFALLIAALGQWWVGLGSANLLAPGIAGMAQYATLAVMVGLSRGDHFSVPLNAQTWEFVPHLVIASLLWHAGLVVLTMVVVVLVNRQLRRARDEITELPTQVADLHPPVGAADTR</sequence>
<keyword evidence="1" id="KW-0812">Transmembrane</keyword>
<gene>
    <name evidence="2" type="ORF">GCM10009720_02440</name>
</gene>
<evidence type="ECO:0000313" key="2">
    <source>
        <dbReference type="EMBL" id="GAA2026300.1"/>
    </source>
</evidence>
<dbReference type="RefSeq" id="WP_343955776.1">
    <property type="nucleotide sequence ID" value="NZ_BAAAMN010000005.1"/>
</dbReference>
<feature type="transmembrane region" description="Helical" evidence="1">
    <location>
        <begin position="83"/>
        <end position="104"/>
    </location>
</feature>
<accession>A0ABN2U0P8</accession>
<dbReference type="Proteomes" id="UP001501461">
    <property type="component" value="Unassembled WGS sequence"/>
</dbReference>
<dbReference type="EMBL" id="BAAAMN010000005">
    <property type="protein sequence ID" value="GAA2026300.1"/>
    <property type="molecule type" value="Genomic_DNA"/>
</dbReference>
<organism evidence="2 3">
    <name type="scientific">Yaniella flava</name>
    <dbReference type="NCBI Taxonomy" id="287930"/>
    <lineage>
        <taxon>Bacteria</taxon>
        <taxon>Bacillati</taxon>
        <taxon>Actinomycetota</taxon>
        <taxon>Actinomycetes</taxon>
        <taxon>Micrococcales</taxon>
        <taxon>Micrococcaceae</taxon>
        <taxon>Yaniella</taxon>
    </lineage>
</organism>